<proteinExistence type="predicted"/>
<comment type="subcellular location">
    <subcellularLocation>
        <location evidence="1">Membrane</location>
        <topology evidence="1">Multi-pass membrane protein</topology>
    </subcellularLocation>
</comment>
<keyword evidence="5" id="KW-0472">Membrane</keyword>
<feature type="signal peptide" evidence="6">
    <location>
        <begin position="1"/>
        <end position="20"/>
    </location>
</feature>
<dbReference type="PANTHER" id="PTHR46730:SF1">
    <property type="entry name" value="PLAT DOMAIN-CONTAINING PROTEIN"/>
    <property type="match status" value="1"/>
</dbReference>
<dbReference type="Pfam" id="PF18911">
    <property type="entry name" value="PKD_4"/>
    <property type="match status" value="6"/>
</dbReference>
<name>A0AAP2DQZ0_9BACT</name>
<dbReference type="InterPro" id="IPR035986">
    <property type="entry name" value="PKD_dom_sf"/>
</dbReference>
<dbReference type="Proteomes" id="UP001319200">
    <property type="component" value="Unassembled WGS sequence"/>
</dbReference>
<feature type="domain" description="PKD" evidence="7">
    <location>
        <begin position="603"/>
        <end position="651"/>
    </location>
</feature>
<evidence type="ECO:0000256" key="1">
    <source>
        <dbReference type="ARBA" id="ARBA00004141"/>
    </source>
</evidence>
<dbReference type="InterPro" id="IPR022409">
    <property type="entry name" value="PKD/Chitinase_dom"/>
</dbReference>
<evidence type="ECO:0000259" key="7">
    <source>
        <dbReference type="PROSITE" id="PS50093"/>
    </source>
</evidence>
<dbReference type="EMBL" id="JAHESF010000017">
    <property type="protein sequence ID" value="MBT1698714.1"/>
    <property type="molecule type" value="Genomic_DNA"/>
</dbReference>
<accession>A0AAP2DQZ0</accession>
<reference evidence="8 9" key="1">
    <citation type="submission" date="2021-05" db="EMBL/GenBank/DDBJ databases">
        <title>A Polyphasic approach of four new species of the genus Ohtaekwangia: Ohtaekwangia histidinii sp. nov., Ohtaekwangia cretensis sp. nov., Ohtaekwangia indiensis sp. nov., Ohtaekwangia reichenbachii sp. nov. from diverse environment.</title>
        <authorList>
            <person name="Octaviana S."/>
        </authorList>
    </citation>
    <scope>NUCLEOTIDE SEQUENCE [LARGE SCALE GENOMIC DNA]</scope>
    <source>
        <strain evidence="8 9">PWU4</strain>
    </source>
</reference>
<feature type="domain" description="PKD" evidence="7">
    <location>
        <begin position="232"/>
        <end position="293"/>
    </location>
</feature>
<dbReference type="SUPFAM" id="SSF49299">
    <property type="entry name" value="PKD domain"/>
    <property type="match status" value="6"/>
</dbReference>
<evidence type="ECO:0000313" key="9">
    <source>
        <dbReference type="Proteomes" id="UP001319200"/>
    </source>
</evidence>
<evidence type="ECO:0000256" key="6">
    <source>
        <dbReference type="SAM" id="SignalP"/>
    </source>
</evidence>
<feature type="domain" description="PKD" evidence="7">
    <location>
        <begin position="955"/>
        <end position="991"/>
    </location>
</feature>
<keyword evidence="2" id="KW-0812">Transmembrane</keyword>
<dbReference type="GO" id="GO:0005261">
    <property type="term" value="F:monoatomic cation channel activity"/>
    <property type="evidence" value="ECO:0007669"/>
    <property type="project" value="TreeGrafter"/>
</dbReference>
<evidence type="ECO:0000313" key="8">
    <source>
        <dbReference type="EMBL" id="MBT1698714.1"/>
    </source>
</evidence>
<dbReference type="InterPro" id="IPR013783">
    <property type="entry name" value="Ig-like_fold"/>
</dbReference>
<gene>
    <name evidence="8" type="ORF">KK083_17610</name>
</gene>
<evidence type="ECO:0000256" key="5">
    <source>
        <dbReference type="ARBA" id="ARBA00023136"/>
    </source>
</evidence>
<evidence type="ECO:0000256" key="4">
    <source>
        <dbReference type="ARBA" id="ARBA00022989"/>
    </source>
</evidence>
<keyword evidence="3" id="KW-0677">Repeat</keyword>
<feature type="chain" id="PRO_5042970573" evidence="6">
    <location>
        <begin position="21"/>
        <end position="1091"/>
    </location>
</feature>
<feature type="domain" description="PKD" evidence="7">
    <location>
        <begin position="752"/>
        <end position="814"/>
    </location>
</feature>
<dbReference type="RefSeq" id="WP_254165390.1">
    <property type="nucleotide sequence ID" value="NZ_JAHESF010000017.1"/>
</dbReference>
<evidence type="ECO:0000256" key="2">
    <source>
        <dbReference type="ARBA" id="ARBA00022692"/>
    </source>
</evidence>
<dbReference type="PANTHER" id="PTHR46730">
    <property type="entry name" value="POLYCYSTIN-1"/>
    <property type="match status" value="1"/>
</dbReference>
<dbReference type="AlphaFoldDB" id="A0AAP2DQZ0"/>
<dbReference type="GO" id="GO:0005886">
    <property type="term" value="C:plasma membrane"/>
    <property type="evidence" value="ECO:0007669"/>
    <property type="project" value="TreeGrafter"/>
</dbReference>
<dbReference type="InterPro" id="IPR000601">
    <property type="entry name" value="PKD_dom"/>
</dbReference>
<keyword evidence="9" id="KW-1185">Reference proteome</keyword>
<sequence length="1091" mass="119227">MKHVRSLSSVLFVFFCLAQSAGLPVLASSSLTDEACAQASLQIRETGEPGKLIFDVASDKAIVSLRWYVMSQNSPWTYSSGPRWEYTGTQAEIPFAVPFNGKFKVRVDIYHKTAPDQLCQVMVDKVVEVSGLSSCATAINAKLYGKAAYEFSYSSAPGSPSTTGVLWEFGDGSTSVLSWPTHTYAEAGTYTVKLTRTGNGCTSESYHTLEVGCDKVKAKILSEKYDGPGQYSFSAEVTEDVKQWQWDFGDGGSWVNRWSVAYKYDYDGTYPVRYKATTTGGCVVTAEDVVTITDAHLCGQATLDIQMTDEPGKIYYIIDSNKPILSTSIGIAGIDQSWAYSSGTRWDYTGTHLELYPYKIPYNGPARVGVMLSYEYATGKYCYTDLDDTVVVTGHPCSAKITAEAQGETGFKFTLSGKNLGNATTGTTLWEFGDGSTSADFQSFHSYAAAGQYIVKATRSYYGCTAVAYDTVNVCISGEAPMHIEPGASAGEYQFSVNASDIITEAYWSIDTDKTNIWFGEFYDLNTTTHKVSHKFAANGTYYLWGFFFTRQGCWLESYEVLEVNDATPGNCEHINAAINASKTGPGRYDLSVTPADNLRTGFVWDLGDGKTSNVLHPSYQYGENGTYTVTFNGTTTAGCPVAAGTTVTVTDAISCGKASLQVHETGESGKFLFRVISDKPVVGMKLDLSGIDRTWSLSSSGQWSESDNRTQPEFVHSIPFNGPFRIDVSLQYPASHCSVSLADTIMVRDHACAASITSSQLGEGRYRFSLTGSNTGIPGTGFTFWEFGDGTTSTEFQPLHTYITTGTFLVKVTRWYYGCMATAHHTVKVCFSGTGSVSMTTISSWKEYTFQVTSPDSITEVKWSISDTKTELWSGEYHNLRTTAQSIPYEFPGKGAYTVSASYHTSLGCSYEARLPLKLSEPNPDTLSCEDVKATIDAQETAPGTYSFMADLTEPFQSDFIWDFGNGETSTAKNPQHQYHENGVYKVTFSCNTGRDCAIKAQHTLVVTGVPENITTGIPEQEGDGLVTYPNPSQGLIYFTKPVRAVIYDATGKQVLSLHDEDSADLTTQGAGLYYLRPEQGRAVKIVVRR</sequence>
<dbReference type="Gene3D" id="2.60.40.10">
    <property type="entry name" value="Immunoglobulins"/>
    <property type="match status" value="6"/>
</dbReference>
<protein>
    <submittedName>
        <fullName evidence="8">PKD domain-containing protein</fullName>
    </submittedName>
</protein>
<dbReference type="CDD" id="cd00146">
    <property type="entry name" value="PKD"/>
    <property type="match status" value="3"/>
</dbReference>
<feature type="domain" description="PKD" evidence="7">
    <location>
        <begin position="396"/>
        <end position="460"/>
    </location>
</feature>
<dbReference type="GO" id="GO:0006816">
    <property type="term" value="P:calcium ion transport"/>
    <property type="evidence" value="ECO:0007669"/>
    <property type="project" value="TreeGrafter"/>
</dbReference>
<evidence type="ECO:0000256" key="3">
    <source>
        <dbReference type="ARBA" id="ARBA00022737"/>
    </source>
</evidence>
<dbReference type="PROSITE" id="PS50093">
    <property type="entry name" value="PKD"/>
    <property type="match status" value="6"/>
</dbReference>
<keyword evidence="4" id="KW-1133">Transmembrane helix</keyword>
<keyword evidence="6" id="KW-0732">Signal</keyword>
<comment type="caution">
    <text evidence="8">The sequence shown here is derived from an EMBL/GenBank/DDBJ whole genome shotgun (WGS) entry which is preliminary data.</text>
</comment>
<feature type="domain" description="PKD" evidence="7">
    <location>
        <begin position="158"/>
        <end position="199"/>
    </location>
</feature>
<dbReference type="SMART" id="SM00089">
    <property type="entry name" value="PKD"/>
    <property type="match status" value="6"/>
</dbReference>
<organism evidence="8 9">
    <name type="scientific">Chryseosolibacter histidini</name>
    <dbReference type="NCBI Taxonomy" id="2782349"/>
    <lineage>
        <taxon>Bacteria</taxon>
        <taxon>Pseudomonadati</taxon>
        <taxon>Bacteroidota</taxon>
        <taxon>Cytophagia</taxon>
        <taxon>Cytophagales</taxon>
        <taxon>Chryseotaleaceae</taxon>
        <taxon>Chryseosolibacter</taxon>
    </lineage>
</organism>